<dbReference type="EMBL" id="AAOF01000001">
    <property type="protein sequence ID" value="EAR23437.1"/>
    <property type="molecule type" value="Genomic_DNA"/>
</dbReference>
<dbReference type="Gene3D" id="3.40.50.150">
    <property type="entry name" value="Vaccinia Virus protein VP39"/>
    <property type="match status" value="1"/>
</dbReference>
<dbReference type="AlphaFoldDB" id="A4BM99"/>
<feature type="domain" description="Methyltransferase type 11" evidence="1">
    <location>
        <begin position="48"/>
        <end position="141"/>
    </location>
</feature>
<organism evidence="2 3">
    <name type="scientific">Nitrococcus mobilis Nb-231</name>
    <dbReference type="NCBI Taxonomy" id="314278"/>
    <lineage>
        <taxon>Bacteria</taxon>
        <taxon>Pseudomonadati</taxon>
        <taxon>Pseudomonadota</taxon>
        <taxon>Gammaproteobacteria</taxon>
        <taxon>Chromatiales</taxon>
        <taxon>Ectothiorhodospiraceae</taxon>
        <taxon>Nitrococcus</taxon>
    </lineage>
</organism>
<dbReference type="OrthoDB" id="9772751at2"/>
<protein>
    <submittedName>
        <fullName evidence="2">Membrane-associated protein</fullName>
    </submittedName>
</protein>
<reference evidence="2 3" key="1">
    <citation type="submission" date="2006-02" db="EMBL/GenBank/DDBJ databases">
        <authorList>
            <person name="Waterbury J."/>
            <person name="Ferriera S."/>
            <person name="Johnson J."/>
            <person name="Kravitz S."/>
            <person name="Halpern A."/>
            <person name="Remington K."/>
            <person name="Beeson K."/>
            <person name="Tran B."/>
            <person name="Rogers Y.-H."/>
            <person name="Friedman R."/>
            <person name="Venter J.C."/>
        </authorList>
    </citation>
    <scope>NUCLEOTIDE SEQUENCE [LARGE SCALE GENOMIC DNA]</scope>
    <source>
        <strain evidence="2 3">Nb-231</strain>
    </source>
</reference>
<proteinExistence type="predicted"/>
<dbReference type="InterPro" id="IPR050508">
    <property type="entry name" value="Methyltransf_Superfamily"/>
</dbReference>
<accession>A4BM99</accession>
<dbReference type="InterPro" id="IPR013216">
    <property type="entry name" value="Methyltransf_11"/>
</dbReference>
<evidence type="ECO:0000313" key="2">
    <source>
        <dbReference type="EMBL" id="EAR23437.1"/>
    </source>
</evidence>
<dbReference type="RefSeq" id="WP_005004722.1">
    <property type="nucleotide sequence ID" value="NZ_CH672427.1"/>
</dbReference>
<dbReference type="GO" id="GO:0008757">
    <property type="term" value="F:S-adenosylmethionine-dependent methyltransferase activity"/>
    <property type="evidence" value="ECO:0007669"/>
    <property type="project" value="InterPro"/>
</dbReference>
<sequence>MRQIAPDPIRAEYARLSHQYDHRWSFYVSQSVEETLRRVPVQPSDRVLDIGCGTGTLLQALRQRYPYIALTGIDASAEMLAVAAAKLGPSARLCLASAQRLPLRGEAFDLVVSTSALHYFRDPARAVAEMRRVVRPQGRIAVTDWCRDFWTCRLLDQALRRFNAAHYRTYTLAQCAGMLQQAGLRLERVERYKIDWLWGLMTVVAVKTSA</sequence>
<comment type="caution">
    <text evidence="2">The sequence shown here is derived from an EMBL/GenBank/DDBJ whole genome shotgun (WGS) entry which is preliminary data.</text>
</comment>
<name>A4BM99_9GAMM</name>
<dbReference type="PANTHER" id="PTHR42912">
    <property type="entry name" value="METHYLTRANSFERASE"/>
    <property type="match status" value="1"/>
</dbReference>
<evidence type="ECO:0000259" key="1">
    <source>
        <dbReference type="Pfam" id="PF08241"/>
    </source>
</evidence>
<dbReference type="CDD" id="cd02440">
    <property type="entry name" value="AdoMet_MTases"/>
    <property type="match status" value="1"/>
</dbReference>
<gene>
    <name evidence="2" type="ORF">NB231_16493</name>
</gene>
<dbReference type="eggNOG" id="COG2226">
    <property type="taxonomic scope" value="Bacteria"/>
</dbReference>
<dbReference type="InterPro" id="IPR029063">
    <property type="entry name" value="SAM-dependent_MTases_sf"/>
</dbReference>
<evidence type="ECO:0000313" key="3">
    <source>
        <dbReference type="Proteomes" id="UP000003374"/>
    </source>
</evidence>
<dbReference type="SUPFAM" id="SSF53335">
    <property type="entry name" value="S-adenosyl-L-methionine-dependent methyltransferases"/>
    <property type="match status" value="1"/>
</dbReference>
<dbReference type="Pfam" id="PF08241">
    <property type="entry name" value="Methyltransf_11"/>
    <property type="match status" value="1"/>
</dbReference>
<dbReference type="STRING" id="314278.NB231_16493"/>
<dbReference type="HOGENOM" id="CLU_037990_10_1_6"/>
<dbReference type="Proteomes" id="UP000003374">
    <property type="component" value="Unassembled WGS sequence"/>
</dbReference>
<keyword evidence="3" id="KW-1185">Reference proteome</keyword>